<dbReference type="InParanoid" id="A0A2J6TR88"/>
<feature type="compositionally biased region" description="Polar residues" evidence="1">
    <location>
        <begin position="45"/>
        <end position="61"/>
    </location>
</feature>
<dbReference type="EMBL" id="KZ613746">
    <property type="protein sequence ID" value="PMD65478.1"/>
    <property type="molecule type" value="Genomic_DNA"/>
</dbReference>
<keyword evidence="2" id="KW-0732">Signal</keyword>
<evidence type="ECO:0000256" key="1">
    <source>
        <dbReference type="SAM" id="MobiDB-lite"/>
    </source>
</evidence>
<feature type="chain" id="PRO_5014317056" evidence="2">
    <location>
        <begin position="25"/>
        <end position="81"/>
    </location>
</feature>
<name>A0A2J6TR88_9HELO</name>
<organism evidence="3 4">
    <name type="scientific">Hyaloscypha bicolor E</name>
    <dbReference type="NCBI Taxonomy" id="1095630"/>
    <lineage>
        <taxon>Eukaryota</taxon>
        <taxon>Fungi</taxon>
        <taxon>Dikarya</taxon>
        <taxon>Ascomycota</taxon>
        <taxon>Pezizomycotina</taxon>
        <taxon>Leotiomycetes</taxon>
        <taxon>Helotiales</taxon>
        <taxon>Hyaloscyphaceae</taxon>
        <taxon>Hyaloscypha</taxon>
        <taxon>Hyaloscypha bicolor</taxon>
    </lineage>
</organism>
<evidence type="ECO:0000313" key="4">
    <source>
        <dbReference type="Proteomes" id="UP000235371"/>
    </source>
</evidence>
<dbReference type="RefSeq" id="XP_024742382.1">
    <property type="nucleotide sequence ID" value="XM_024879300.1"/>
</dbReference>
<reference evidence="3 4" key="1">
    <citation type="submission" date="2016-04" db="EMBL/GenBank/DDBJ databases">
        <title>A degradative enzymes factory behind the ericoid mycorrhizal symbiosis.</title>
        <authorList>
            <consortium name="DOE Joint Genome Institute"/>
            <person name="Martino E."/>
            <person name="Morin E."/>
            <person name="Grelet G."/>
            <person name="Kuo A."/>
            <person name="Kohler A."/>
            <person name="Daghino S."/>
            <person name="Barry K."/>
            <person name="Choi C."/>
            <person name="Cichocki N."/>
            <person name="Clum A."/>
            <person name="Copeland A."/>
            <person name="Hainaut M."/>
            <person name="Haridas S."/>
            <person name="Labutti K."/>
            <person name="Lindquist E."/>
            <person name="Lipzen A."/>
            <person name="Khouja H.-R."/>
            <person name="Murat C."/>
            <person name="Ohm R."/>
            <person name="Olson A."/>
            <person name="Spatafora J."/>
            <person name="Veneault-Fourrey C."/>
            <person name="Henrissat B."/>
            <person name="Grigoriev I."/>
            <person name="Martin F."/>
            <person name="Perotto S."/>
        </authorList>
    </citation>
    <scope>NUCLEOTIDE SEQUENCE [LARGE SCALE GENOMIC DNA]</scope>
    <source>
        <strain evidence="3 4">E</strain>
    </source>
</reference>
<keyword evidence="4" id="KW-1185">Reference proteome</keyword>
<proteinExistence type="predicted"/>
<dbReference type="AlphaFoldDB" id="A0A2J6TR88"/>
<feature type="region of interest" description="Disordered" evidence="1">
    <location>
        <begin position="45"/>
        <end position="81"/>
    </location>
</feature>
<gene>
    <name evidence="3" type="ORF">K444DRAFT_608069</name>
</gene>
<evidence type="ECO:0000256" key="2">
    <source>
        <dbReference type="SAM" id="SignalP"/>
    </source>
</evidence>
<sequence length="81" mass="8744">MQKLRQGIPNLLLLLPILSPLINSLILSNLPNSSTILSTAAQLHASNRTNPTEQNEQNGKQQCAKKSRFGKSDNFSGAGKS</sequence>
<dbReference type="GeneID" id="36587377"/>
<accession>A0A2J6TR88</accession>
<protein>
    <submittedName>
        <fullName evidence="3">Uncharacterized protein</fullName>
    </submittedName>
</protein>
<dbReference type="Proteomes" id="UP000235371">
    <property type="component" value="Unassembled WGS sequence"/>
</dbReference>
<evidence type="ECO:0000313" key="3">
    <source>
        <dbReference type="EMBL" id="PMD65478.1"/>
    </source>
</evidence>
<feature type="signal peptide" evidence="2">
    <location>
        <begin position="1"/>
        <end position="24"/>
    </location>
</feature>